<dbReference type="AlphaFoldDB" id="A0A3A9A920"/>
<proteinExistence type="predicted"/>
<organism evidence="1 2">
    <name type="scientific">Parablautia intestinalis</name>
    <dbReference type="NCBI Taxonomy" id="2320100"/>
    <lineage>
        <taxon>Bacteria</taxon>
        <taxon>Bacillati</taxon>
        <taxon>Bacillota</taxon>
        <taxon>Clostridia</taxon>
        <taxon>Lachnospirales</taxon>
        <taxon>Lachnospiraceae</taxon>
        <taxon>Parablautia</taxon>
    </lineage>
</organism>
<dbReference type="EMBL" id="RAYQ01000035">
    <property type="protein sequence ID" value="RKI87768.1"/>
    <property type="molecule type" value="Genomic_DNA"/>
</dbReference>
<gene>
    <name evidence="1" type="ORF">D7V94_20320</name>
</gene>
<evidence type="ECO:0000313" key="2">
    <source>
        <dbReference type="Proteomes" id="UP000280696"/>
    </source>
</evidence>
<protein>
    <submittedName>
        <fullName evidence="1">Uncharacterized protein</fullName>
    </submittedName>
</protein>
<comment type="caution">
    <text evidence="1">The sequence shown here is derived from an EMBL/GenBank/DDBJ whole genome shotgun (WGS) entry which is preliminary data.</text>
</comment>
<keyword evidence="2" id="KW-1185">Reference proteome</keyword>
<evidence type="ECO:0000313" key="1">
    <source>
        <dbReference type="EMBL" id="RKI87768.1"/>
    </source>
</evidence>
<accession>A0A3A9A920</accession>
<sequence>MGKYGALWEYVKNNGSQSFKLSFEEIQNIAGIPIDHSFLKYKKELTEYGYQVGKISIKEQTVIFNKMG</sequence>
<reference evidence="1 2" key="1">
    <citation type="submission" date="2018-09" db="EMBL/GenBank/DDBJ databases">
        <title>Murine metabolic-syndrome-specific gut microbial biobank.</title>
        <authorList>
            <person name="Liu C."/>
        </authorList>
    </citation>
    <scope>NUCLEOTIDE SEQUENCE [LARGE SCALE GENOMIC DNA]</scope>
    <source>
        <strain evidence="1 2">0.1xD8-82</strain>
    </source>
</reference>
<dbReference type="RefSeq" id="WP_120472131.1">
    <property type="nucleotide sequence ID" value="NZ_RAYQ01000035.1"/>
</dbReference>
<dbReference type="Proteomes" id="UP000280696">
    <property type="component" value="Unassembled WGS sequence"/>
</dbReference>
<dbReference type="OrthoDB" id="5244671at2"/>
<name>A0A3A9A920_9FIRM</name>